<dbReference type="Proteomes" id="UP000234956">
    <property type="component" value="Unassembled WGS sequence"/>
</dbReference>
<dbReference type="SUPFAM" id="SSF55383">
    <property type="entry name" value="Copper amine oxidase, domain N"/>
    <property type="match status" value="1"/>
</dbReference>
<sequence>MKKIWTLFFAAMLIVPLLLQPATAQAAKAITITVDGVQLKTDQPPAMIQGRVMLPLRAIFEALGASVNWDSKNQTVTGYKEDTTVVLKMKSKVATINGKSVTLDVPAQILRGRTMVPVRFVSEALGQDVDWNSVNQTVTIQSDTPSNPNIPGNISIAPASHVSVRDVNDQGDGRDMEVSFSRSSTESYVDHYRIMVVKASKSFNLASALKVSPSNYTVVTTSSSNRTINLSQNSRDVDGDYIRNDQPYVVRILAVGKGSYSSVLSTSSPKMTLTNLSSVTEVTNVKINDINDFGDGRDVSVSFTRPQNDNNISNYRVFIVKTKDASNFSLTTANNLSSSYYTTVNKSGSNGSTLVGTLSSSARDTSGEFIRNNVPYTAVVLSVSNTNSVGNKLSSASSSVTLSQNTMSTPIITQVSDVNDFGDGRDLRVSFNNVSNESTINAYRIFVVRANNYSNFTLTKANSLSNTYYTQVNKTGYNITQVLSSGARDTDGYPIQNGVSYRVFVMAVANNSANNVLSSASNTITLFSSNAGAVSNLNASDVSDYGNGRDLFVSFNKAVDESIISHYRILVVPTAYYNNFSLTEANNVSSNNYTTVYKSGKSTYEQALAENTRDVRGNTIKEGTSYRIYVLTVANGIGSNALSAPTSTITLNKNFNVQAVTNLNVADIADNGDGRDVQVTFTKPSNEANVNHYRILIVPTAYYSSFNLSQANSSNYYITESKGGNIAATRTLDGVRDVRGNFITEGTSYRVYVLTVANGNTPNTYALSSASPVITLSKSKAVQAVSNINVSDIGDFGDGRDLQISFSKPSDESNIGNYRILVVPASKANGFDVNAALKVTDYTDINKGQYSMSLGTGSKDTDGKLITNGQEYRVYILSIGNGNSKAMYNLSFASSAITLVDHSAPVAVENVKLSVQGDKNKYSDIKISFDVKNGQNVTEYRVFMLPKDAADGFKESNAMNNDNSTRIYQNGLSNVSQDLSIELDAFGNPLTSSTEYVAKVLAVVNGNYILSNSSINSVQLLAKPDNINVEPSQDTPINQ</sequence>
<dbReference type="InterPro" id="IPR036582">
    <property type="entry name" value="Mao_N_sf"/>
</dbReference>
<dbReference type="Pfam" id="PF07833">
    <property type="entry name" value="Cu_amine_oxidN1"/>
    <property type="match status" value="1"/>
</dbReference>
<accession>A0A2I0V3D9</accession>
<feature type="signal peptide" evidence="1">
    <location>
        <begin position="1"/>
        <end position="26"/>
    </location>
</feature>
<dbReference type="AlphaFoldDB" id="A0A2I0V3D9"/>
<dbReference type="InterPro" id="IPR012854">
    <property type="entry name" value="Cu_amine_oxidase-like_N"/>
</dbReference>
<gene>
    <name evidence="3" type="ORF">CRI88_00390</name>
</gene>
<keyword evidence="1" id="KW-0732">Signal</keyword>
<evidence type="ECO:0000259" key="2">
    <source>
        <dbReference type="Pfam" id="PF07833"/>
    </source>
</evidence>
<feature type="domain" description="Copper amine oxidase-like N-terminal" evidence="2">
    <location>
        <begin position="33"/>
        <end position="140"/>
    </location>
</feature>
<name>A0A2I0V3D9_9BACI</name>
<proteinExistence type="predicted"/>
<protein>
    <recommendedName>
        <fullName evidence="2">Copper amine oxidase-like N-terminal domain-containing protein</fullName>
    </recommendedName>
</protein>
<dbReference type="EMBL" id="PDFK01000001">
    <property type="protein sequence ID" value="PKU52821.1"/>
    <property type="molecule type" value="Genomic_DNA"/>
</dbReference>
<reference evidence="3 4" key="1">
    <citation type="submission" date="2017-10" db="EMBL/GenBank/DDBJ databases">
        <title>Draft genome of Lysinibacillus fusiformis strain Juneja, a laboratory-derived pathogen of Drosophila melanogaster.</title>
        <authorList>
            <person name="Smith B.R."/>
            <person name="Unckless R.L."/>
        </authorList>
    </citation>
    <scope>NUCLEOTIDE SEQUENCE [LARGE SCALE GENOMIC DNA]</scope>
    <source>
        <strain evidence="3 4">Juneja</strain>
    </source>
</reference>
<dbReference type="Gene3D" id="3.30.457.10">
    <property type="entry name" value="Copper amine oxidase-like, N-terminal domain"/>
    <property type="match status" value="1"/>
</dbReference>
<evidence type="ECO:0000256" key="1">
    <source>
        <dbReference type="SAM" id="SignalP"/>
    </source>
</evidence>
<organism evidence="3 4">
    <name type="scientific">Lysinibacillus fusiformis</name>
    <dbReference type="NCBI Taxonomy" id="28031"/>
    <lineage>
        <taxon>Bacteria</taxon>
        <taxon>Bacillati</taxon>
        <taxon>Bacillota</taxon>
        <taxon>Bacilli</taxon>
        <taxon>Bacillales</taxon>
        <taxon>Bacillaceae</taxon>
        <taxon>Lysinibacillus</taxon>
    </lineage>
</organism>
<feature type="chain" id="PRO_5014128036" description="Copper amine oxidase-like N-terminal domain-containing protein" evidence="1">
    <location>
        <begin position="27"/>
        <end position="1039"/>
    </location>
</feature>
<comment type="caution">
    <text evidence="3">The sequence shown here is derived from an EMBL/GenBank/DDBJ whole genome shotgun (WGS) entry which is preliminary data.</text>
</comment>
<evidence type="ECO:0000313" key="4">
    <source>
        <dbReference type="Proteomes" id="UP000234956"/>
    </source>
</evidence>
<evidence type="ECO:0000313" key="3">
    <source>
        <dbReference type="EMBL" id="PKU52821.1"/>
    </source>
</evidence>